<dbReference type="InterPro" id="IPR045474">
    <property type="entry name" value="GEVED"/>
</dbReference>
<feature type="compositionally biased region" description="Acidic residues" evidence="1">
    <location>
        <begin position="213"/>
        <end position="224"/>
    </location>
</feature>
<feature type="non-terminal residue" evidence="3">
    <location>
        <position position="1"/>
    </location>
</feature>
<dbReference type="Proteomes" id="UP000533429">
    <property type="component" value="Unassembled WGS sequence"/>
</dbReference>
<name>A0A850R1N7_PHODD</name>
<accession>A0A850R1N7</accession>
<feature type="domain" description="GEVED" evidence="2">
    <location>
        <begin position="256"/>
        <end position="340"/>
    </location>
</feature>
<dbReference type="Pfam" id="PF20009">
    <property type="entry name" value="GEVED"/>
    <property type="match status" value="3"/>
</dbReference>
<dbReference type="EMBL" id="JABXOR010001259">
    <property type="protein sequence ID" value="NVP02458.1"/>
    <property type="molecule type" value="Genomic_DNA"/>
</dbReference>
<sequence>HGVNPQLYLGAGVDAEQDANTPSVTSDGDDLAGTDDEDGVLLIPLHSSATSYTLPVTVTNNTGSDAYIYAWIDFDRTTGFDRDEFAGGGAGTPITIPTGTTDGTFNITWDSFPGIAVNTDVYVRIRLTTDLLTDSVTGTVEDPRSYGVATDGEVEDYYLRVDTYDGGDAPDSYDTLYTSNGPSHFHAIANLYIRSATHDNNHDTDGQPTTNADGDDLDGTDDEDADSLTKIPLLGVSDTTYTIGVPLYNATGSDANLYGWIDLNQDGDFADAGEFAALENIINGTNTLSQTAPTTALTWSGISGLTQGSTFVRIRITNDTLTASDWGGIARNGEVEDHQVFIGSFDFGDAPDTGNGVSVNNYRTTFNDDGAYHGLSPNLYLGVSAPDTENDANSPAVLALGDDEDLGGDDEDGAFVGPLHNSVTTYTVPTTVTNNTGSDAYLYAWIDLDRNGRFDRDEFAGGASGTPVTIATGATEAATDIIWNSFPGIANNTDVYVRIRLTSDLLTDSVTGTVEDPRSYGGVSDGEVEDYYLRV</sequence>
<feature type="region of interest" description="Disordered" evidence="1">
    <location>
        <begin position="198"/>
        <end position="224"/>
    </location>
</feature>
<comment type="caution">
    <text evidence="3">The sequence shown here is derived from an EMBL/GenBank/DDBJ whole genome shotgun (WGS) entry which is preliminary data.</text>
</comment>
<feature type="domain" description="GEVED" evidence="2">
    <location>
        <begin position="441"/>
        <end position="533"/>
    </location>
</feature>
<proteinExistence type="predicted"/>
<reference evidence="3 4" key="1">
    <citation type="submission" date="2020-06" db="EMBL/GenBank/DDBJ databases">
        <title>Photobacterium damselae subsp. damselae comparative genomics.</title>
        <authorList>
            <person name="Osorio C.R."/>
        </authorList>
    </citation>
    <scope>NUCLEOTIDE SEQUENCE [LARGE SCALE GENOMIC DNA]</scope>
    <source>
        <strain evidence="3 4">TW250/03</strain>
    </source>
</reference>
<protein>
    <recommendedName>
        <fullName evidence="2">GEVED domain-containing protein</fullName>
    </recommendedName>
</protein>
<organism evidence="3 4">
    <name type="scientific">Photobacterium damselae subsp. damselae</name>
    <name type="common">Listonella damsela</name>
    <dbReference type="NCBI Taxonomy" id="85581"/>
    <lineage>
        <taxon>Bacteria</taxon>
        <taxon>Pseudomonadati</taxon>
        <taxon>Pseudomonadota</taxon>
        <taxon>Gammaproteobacteria</taxon>
        <taxon>Vibrionales</taxon>
        <taxon>Vibrionaceae</taxon>
        <taxon>Photobacterium</taxon>
    </lineage>
</organism>
<evidence type="ECO:0000259" key="2">
    <source>
        <dbReference type="Pfam" id="PF20009"/>
    </source>
</evidence>
<evidence type="ECO:0000313" key="4">
    <source>
        <dbReference type="Proteomes" id="UP000533429"/>
    </source>
</evidence>
<evidence type="ECO:0000313" key="3">
    <source>
        <dbReference type="EMBL" id="NVP02458.1"/>
    </source>
</evidence>
<evidence type="ECO:0000256" key="1">
    <source>
        <dbReference type="SAM" id="MobiDB-lite"/>
    </source>
</evidence>
<feature type="domain" description="GEVED" evidence="2">
    <location>
        <begin position="67"/>
        <end position="159"/>
    </location>
</feature>
<dbReference type="AlphaFoldDB" id="A0A850R1N7"/>
<feature type="non-terminal residue" evidence="3">
    <location>
        <position position="535"/>
    </location>
</feature>
<gene>
    <name evidence="3" type="ORF">HWA77_19785</name>
</gene>